<dbReference type="InterPro" id="IPR007889">
    <property type="entry name" value="HTH_Psq"/>
</dbReference>
<dbReference type="GO" id="GO:0003677">
    <property type="term" value="F:DNA binding"/>
    <property type="evidence" value="ECO:0007669"/>
    <property type="project" value="InterPro"/>
</dbReference>
<dbReference type="OrthoDB" id="6748166at2759"/>
<feature type="domain" description="HTH psq-type" evidence="4">
    <location>
        <begin position="19"/>
        <end position="54"/>
    </location>
</feature>
<feature type="region of interest" description="Disordered" evidence="2">
    <location>
        <begin position="438"/>
        <end position="487"/>
    </location>
</feature>
<sequence length="529" mass="60514">MPRNYKRRLGSLRYVDYAPEILEAALKKMVEDEWSLRQASAAHNIPFGTLRNKYMGIRTLKSEGQTVFSNAEELAFVKAVTICSDWGFPLTLTDLRYIAKSYLDSQGRNIGKFRANMPGTDWARSFLQRHKKDIRQKVASNIKRARANVSREDIVHYFENLSETLKDIPACNIFNYDETNVQDDPGKQKMLFRRGTKYPERICNFTKTATTIMMCGSASGVLLPPYVIYKAEKMWKQWIELGPKGEPCCNNRCCSVGSRYNRTQHGWMDAQTFTDWFESSFLPHAKSLPGRKVLIGDLSSHFTESVLRQCRENDVAFVCLPKCSTNLTQPLDVGFYRPFKIAWRSSLTKWKNTHLHQSTLDKKDFSSLLASTLVETNQKHNNAIKEDLISSFRATGIAPLDAERVLRKIPSQTTDTNTEDALGNVIVGYLQQQRFMVEPSRRNMRRQKLSVDSGKSVVPNEESSDSETNDDPHTNDSSSENSLDTIPEPETEYFELRQRDIFPGKFLLVKVCGGSRKKQFIDILPLCKM</sequence>
<evidence type="ECO:0008006" key="7">
    <source>
        <dbReference type="Google" id="ProtNLM"/>
    </source>
</evidence>
<feature type="domain" description="DDE-1" evidence="3">
    <location>
        <begin position="210"/>
        <end position="389"/>
    </location>
</feature>
<keyword evidence="6" id="KW-1185">Reference proteome</keyword>
<name>A0A9P0NW84_ACAOB</name>
<dbReference type="SUPFAM" id="SSF46689">
    <property type="entry name" value="Homeodomain-like"/>
    <property type="match status" value="1"/>
</dbReference>
<gene>
    <name evidence="5" type="ORF">ACAOBT_LOCUS994</name>
</gene>
<dbReference type="Proteomes" id="UP001152888">
    <property type="component" value="Unassembled WGS sequence"/>
</dbReference>
<dbReference type="Pfam" id="PF05225">
    <property type="entry name" value="HTH_psq"/>
    <property type="match status" value="1"/>
</dbReference>
<evidence type="ECO:0000259" key="3">
    <source>
        <dbReference type="Pfam" id="PF03184"/>
    </source>
</evidence>
<dbReference type="AlphaFoldDB" id="A0A9P0NW84"/>
<organism evidence="5 6">
    <name type="scientific">Acanthoscelides obtectus</name>
    <name type="common">Bean weevil</name>
    <name type="synonym">Bruchus obtectus</name>
    <dbReference type="NCBI Taxonomy" id="200917"/>
    <lineage>
        <taxon>Eukaryota</taxon>
        <taxon>Metazoa</taxon>
        <taxon>Ecdysozoa</taxon>
        <taxon>Arthropoda</taxon>
        <taxon>Hexapoda</taxon>
        <taxon>Insecta</taxon>
        <taxon>Pterygota</taxon>
        <taxon>Neoptera</taxon>
        <taxon>Endopterygota</taxon>
        <taxon>Coleoptera</taxon>
        <taxon>Polyphaga</taxon>
        <taxon>Cucujiformia</taxon>
        <taxon>Chrysomeloidea</taxon>
        <taxon>Chrysomelidae</taxon>
        <taxon>Bruchinae</taxon>
        <taxon>Bruchini</taxon>
        <taxon>Acanthoscelides</taxon>
    </lineage>
</organism>
<dbReference type="EMBL" id="CAKOFQ010006660">
    <property type="protein sequence ID" value="CAH1955255.1"/>
    <property type="molecule type" value="Genomic_DNA"/>
</dbReference>
<evidence type="ECO:0000256" key="2">
    <source>
        <dbReference type="SAM" id="MobiDB-lite"/>
    </source>
</evidence>
<comment type="caution">
    <text evidence="5">The sequence shown here is derived from an EMBL/GenBank/DDBJ whole genome shotgun (WGS) entry which is preliminary data.</text>
</comment>
<dbReference type="Pfam" id="PF03184">
    <property type="entry name" value="DDE_1"/>
    <property type="match status" value="1"/>
</dbReference>
<dbReference type="PANTHER" id="PTHR19303">
    <property type="entry name" value="TRANSPOSON"/>
    <property type="match status" value="1"/>
</dbReference>
<dbReference type="InterPro" id="IPR004875">
    <property type="entry name" value="DDE_SF_endonuclease_dom"/>
</dbReference>
<dbReference type="PANTHER" id="PTHR19303:SF74">
    <property type="entry name" value="POGO TRANSPOSABLE ELEMENT WITH KRAB DOMAIN"/>
    <property type="match status" value="1"/>
</dbReference>
<reference evidence="5" key="1">
    <citation type="submission" date="2022-03" db="EMBL/GenBank/DDBJ databases">
        <authorList>
            <person name="Sayadi A."/>
        </authorList>
    </citation>
    <scope>NUCLEOTIDE SEQUENCE</scope>
</reference>
<protein>
    <recommendedName>
        <fullName evidence="7">HTH CENPB-type domain-containing protein</fullName>
    </recommendedName>
</protein>
<evidence type="ECO:0000313" key="5">
    <source>
        <dbReference type="EMBL" id="CAH1955255.1"/>
    </source>
</evidence>
<dbReference type="Gene3D" id="1.10.10.60">
    <property type="entry name" value="Homeodomain-like"/>
    <property type="match status" value="1"/>
</dbReference>
<accession>A0A9P0NW84</accession>
<evidence type="ECO:0000259" key="4">
    <source>
        <dbReference type="Pfam" id="PF05225"/>
    </source>
</evidence>
<dbReference type="GO" id="GO:0005634">
    <property type="term" value="C:nucleus"/>
    <property type="evidence" value="ECO:0007669"/>
    <property type="project" value="UniProtKB-SubCell"/>
</dbReference>
<evidence type="ECO:0000313" key="6">
    <source>
        <dbReference type="Proteomes" id="UP001152888"/>
    </source>
</evidence>
<evidence type="ECO:0000256" key="1">
    <source>
        <dbReference type="ARBA" id="ARBA00004123"/>
    </source>
</evidence>
<dbReference type="InterPro" id="IPR009057">
    <property type="entry name" value="Homeodomain-like_sf"/>
</dbReference>
<proteinExistence type="predicted"/>
<comment type="subcellular location">
    <subcellularLocation>
        <location evidence="1">Nucleus</location>
    </subcellularLocation>
</comment>
<feature type="compositionally biased region" description="Polar residues" evidence="2">
    <location>
        <begin position="475"/>
        <end position="484"/>
    </location>
</feature>
<dbReference type="InterPro" id="IPR050863">
    <property type="entry name" value="CenT-Element_Derived"/>
</dbReference>